<dbReference type="InterPro" id="IPR058163">
    <property type="entry name" value="LysR-type_TF_proteobact-type"/>
</dbReference>
<evidence type="ECO:0000259" key="5">
    <source>
        <dbReference type="PROSITE" id="PS50931"/>
    </source>
</evidence>
<dbReference type="AlphaFoldDB" id="A0A2X3JD53"/>
<dbReference type="Pfam" id="PF03466">
    <property type="entry name" value="LysR_substrate"/>
    <property type="match status" value="1"/>
</dbReference>
<protein>
    <submittedName>
        <fullName evidence="6">D-malate degradation protein R</fullName>
    </submittedName>
</protein>
<dbReference type="GO" id="GO:0003700">
    <property type="term" value="F:DNA-binding transcription factor activity"/>
    <property type="evidence" value="ECO:0007669"/>
    <property type="project" value="InterPro"/>
</dbReference>
<evidence type="ECO:0000256" key="4">
    <source>
        <dbReference type="ARBA" id="ARBA00023163"/>
    </source>
</evidence>
<dbReference type="GO" id="GO:0043565">
    <property type="term" value="F:sequence-specific DNA binding"/>
    <property type="evidence" value="ECO:0007669"/>
    <property type="project" value="TreeGrafter"/>
</dbReference>
<dbReference type="InterPro" id="IPR036388">
    <property type="entry name" value="WH-like_DNA-bd_sf"/>
</dbReference>
<dbReference type="SUPFAM" id="SSF46785">
    <property type="entry name" value="Winged helix' DNA-binding domain"/>
    <property type="match status" value="1"/>
</dbReference>
<evidence type="ECO:0000256" key="2">
    <source>
        <dbReference type="ARBA" id="ARBA00023015"/>
    </source>
</evidence>
<dbReference type="PANTHER" id="PTHR30537">
    <property type="entry name" value="HTH-TYPE TRANSCRIPTIONAL REGULATOR"/>
    <property type="match status" value="1"/>
</dbReference>
<keyword evidence="3" id="KW-0238">DNA-binding</keyword>
<evidence type="ECO:0000313" key="6">
    <source>
        <dbReference type="EMBL" id="SQC93863.1"/>
    </source>
</evidence>
<reference evidence="6 7" key="1">
    <citation type="submission" date="2018-06" db="EMBL/GenBank/DDBJ databases">
        <authorList>
            <consortium name="Pathogen Informatics"/>
            <person name="Doyle S."/>
        </authorList>
    </citation>
    <scope>NUCLEOTIDE SEQUENCE [LARGE SCALE GENOMIC DNA]</scope>
    <source>
        <strain evidence="6 7">NCTC12120</strain>
    </source>
</reference>
<dbReference type="SUPFAM" id="SSF53850">
    <property type="entry name" value="Periplasmic binding protein-like II"/>
    <property type="match status" value="1"/>
</dbReference>
<dbReference type="GO" id="GO:0006351">
    <property type="term" value="P:DNA-templated transcription"/>
    <property type="evidence" value="ECO:0007669"/>
    <property type="project" value="TreeGrafter"/>
</dbReference>
<keyword evidence="4" id="KW-0804">Transcription</keyword>
<feature type="domain" description="HTH lysR-type" evidence="5">
    <location>
        <begin position="1"/>
        <end position="59"/>
    </location>
</feature>
<evidence type="ECO:0000256" key="3">
    <source>
        <dbReference type="ARBA" id="ARBA00023125"/>
    </source>
</evidence>
<dbReference type="Gene3D" id="1.10.10.10">
    <property type="entry name" value="Winged helix-like DNA-binding domain superfamily/Winged helix DNA-binding domain"/>
    <property type="match status" value="1"/>
</dbReference>
<keyword evidence="2" id="KW-0805">Transcription regulation</keyword>
<dbReference type="PANTHER" id="PTHR30537:SF30">
    <property type="entry name" value="TRANSCRIPTIONAL REGULATOR-RELATED"/>
    <property type="match status" value="1"/>
</dbReference>
<dbReference type="InterPro" id="IPR000847">
    <property type="entry name" value="LysR_HTH_N"/>
</dbReference>
<dbReference type="InterPro" id="IPR036390">
    <property type="entry name" value="WH_DNA-bd_sf"/>
</dbReference>
<proteinExistence type="inferred from homology"/>
<dbReference type="FunFam" id="1.10.10.10:FF:000001">
    <property type="entry name" value="LysR family transcriptional regulator"/>
    <property type="match status" value="1"/>
</dbReference>
<gene>
    <name evidence="6" type="primary">dmlR_29</name>
    <name evidence="6" type="ORF">NCTC12120_06978</name>
</gene>
<evidence type="ECO:0000313" key="7">
    <source>
        <dbReference type="Proteomes" id="UP000251197"/>
    </source>
</evidence>
<dbReference type="CDD" id="cd08422">
    <property type="entry name" value="PBP2_CrgA_like"/>
    <property type="match status" value="1"/>
</dbReference>
<dbReference type="PRINTS" id="PR00039">
    <property type="entry name" value="HTHLYSR"/>
</dbReference>
<sequence>MDLLAAMRIYVRVVERGSMSAAARDIGIGQPAVSERIERLEAHLGTRLLRRNTRRMSLTDSGALFYERSKVAISAADLALAVVDERVALKGLIRIAAPYGAGEEVLMPALLKLRAKYPELNIELILNDRVIDPVTEGVDISLRLGDPGEGDFVAHPLGDVRRVLVASPDYLMRNGTPASPDELIHHAFARVSGLFNDGRLPLISQNNQIVSARLNVVFSANHWRPLYTILRAGEAIGVLQYPVCQQALQSGQLVSLLPEYTVPSFSAFLLYPPINKASREVSACVAFLKSELAETLQENIT</sequence>
<name>A0A2X3JD53_9ENTR</name>
<accession>A0A2X3JD53</accession>
<dbReference type="EMBL" id="UAVU01000012">
    <property type="protein sequence ID" value="SQC93863.1"/>
    <property type="molecule type" value="Genomic_DNA"/>
</dbReference>
<dbReference type="InterPro" id="IPR005119">
    <property type="entry name" value="LysR_subst-bd"/>
</dbReference>
<comment type="similarity">
    <text evidence="1">Belongs to the LysR transcriptional regulatory family.</text>
</comment>
<dbReference type="PROSITE" id="PS50931">
    <property type="entry name" value="HTH_LYSR"/>
    <property type="match status" value="1"/>
</dbReference>
<organism evidence="6 7">
    <name type="scientific">Cedecea neteri</name>
    <dbReference type="NCBI Taxonomy" id="158822"/>
    <lineage>
        <taxon>Bacteria</taxon>
        <taxon>Pseudomonadati</taxon>
        <taxon>Pseudomonadota</taxon>
        <taxon>Gammaproteobacteria</taxon>
        <taxon>Enterobacterales</taxon>
        <taxon>Enterobacteriaceae</taxon>
        <taxon>Cedecea</taxon>
    </lineage>
</organism>
<dbReference type="Pfam" id="PF00126">
    <property type="entry name" value="HTH_1"/>
    <property type="match status" value="1"/>
</dbReference>
<dbReference type="Proteomes" id="UP000251197">
    <property type="component" value="Unassembled WGS sequence"/>
</dbReference>
<evidence type="ECO:0000256" key="1">
    <source>
        <dbReference type="ARBA" id="ARBA00009437"/>
    </source>
</evidence>
<dbReference type="Gene3D" id="3.40.190.290">
    <property type="match status" value="1"/>
</dbReference>